<dbReference type="InterPro" id="IPR029063">
    <property type="entry name" value="SAM-dependent_MTases_sf"/>
</dbReference>
<keyword evidence="3" id="KW-0949">S-adenosyl-L-methionine</keyword>
<keyword evidence="1" id="KW-0489">Methyltransferase</keyword>
<dbReference type="Gene3D" id="3.40.50.150">
    <property type="entry name" value="Vaccinia Virus protein VP39"/>
    <property type="match status" value="1"/>
</dbReference>
<evidence type="ECO:0000256" key="3">
    <source>
        <dbReference type="ARBA" id="ARBA00022691"/>
    </source>
</evidence>
<name>A0AB36K1Q2_9GAMM</name>
<dbReference type="CDD" id="cd02440">
    <property type="entry name" value="AdoMet_MTases"/>
    <property type="match status" value="1"/>
</dbReference>
<evidence type="ECO:0000256" key="1">
    <source>
        <dbReference type="ARBA" id="ARBA00022603"/>
    </source>
</evidence>
<dbReference type="GO" id="GO:0008171">
    <property type="term" value="F:O-methyltransferase activity"/>
    <property type="evidence" value="ECO:0007669"/>
    <property type="project" value="InterPro"/>
</dbReference>
<keyword evidence="2" id="KW-0808">Transferase</keyword>
<proteinExistence type="predicted"/>
<evidence type="ECO:0008006" key="6">
    <source>
        <dbReference type="Google" id="ProtNLM"/>
    </source>
</evidence>
<dbReference type="PANTHER" id="PTHR43167">
    <property type="entry name" value="PUTATIVE (AFU_ORTHOLOGUE AFUA_6G01830)-RELATED"/>
    <property type="match status" value="1"/>
</dbReference>
<dbReference type="GO" id="GO:0032259">
    <property type="term" value="P:methylation"/>
    <property type="evidence" value="ECO:0007669"/>
    <property type="project" value="UniProtKB-KW"/>
</dbReference>
<dbReference type="PANTHER" id="PTHR43167:SF1">
    <property type="entry name" value="PUTATIVE (AFU_ORTHOLOGUE AFUA_6G01830)-RELATED"/>
    <property type="match status" value="1"/>
</dbReference>
<protein>
    <recommendedName>
        <fullName evidence="6">Methyltransferase</fullName>
    </recommendedName>
</protein>
<evidence type="ECO:0000313" key="5">
    <source>
        <dbReference type="Proteomes" id="UP000189021"/>
    </source>
</evidence>
<dbReference type="SUPFAM" id="SSF53335">
    <property type="entry name" value="S-adenosyl-L-methionine-dependent methyltransferases"/>
    <property type="match status" value="1"/>
</dbReference>
<evidence type="ECO:0000313" key="4">
    <source>
        <dbReference type="EMBL" id="OOE41450.1"/>
    </source>
</evidence>
<gene>
    <name evidence="4" type="ORF">BZG00_00270</name>
</gene>
<dbReference type="InterPro" id="IPR002935">
    <property type="entry name" value="SAM_O-MeTrfase"/>
</dbReference>
<dbReference type="AlphaFoldDB" id="A0AB36K1Q2"/>
<dbReference type="Pfam" id="PF01596">
    <property type="entry name" value="Methyltransf_3"/>
    <property type="match status" value="1"/>
</dbReference>
<sequence>MAMDDLLEKLQMQGTENDALQQDKSKKWLNITPGTGEFLALLVDEIQPTRILEIGTSMGYSTLWLAHAGGNSVQVVTIECDEAKHQQAQQHFRQAGMDNRIDAKLGDASDWITRLEGQFELIFLDADRSQYLSLAPRLFQLLKPQGMLVVDNALSHADDVAPFKRWLEQQPELDVGVLPIGKGELVVYLHDDFR</sequence>
<evidence type="ECO:0000256" key="2">
    <source>
        <dbReference type="ARBA" id="ARBA00022679"/>
    </source>
</evidence>
<keyword evidence="5" id="KW-1185">Reference proteome</keyword>
<dbReference type="PROSITE" id="PS51682">
    <property type="entry name" value="SAM_OMT_I"/>
    <property type="match status" value="1"/>
</dbReference>
<dbReference type="EMBL" id="MUEK01000001">
    <property type="protein sequence ID" value="OOE41450.1"/>
    <property type="molecule type" value="Genomic_DNA"/>
</dbReference>
<accession>A0AB36K1Q2</accession>
<reference evidence="4 5" key="1">
    <citation type="journal article" date="2017" name="Genome Announc.">
        <title>Draft Genome Sequences of Salinivibrio proteolyticus, Salinivibrio sharmensis, Salinivibrio siamensis, Salinivibrio costicola subsp. alcaliphilus, Salinivibrio costicola subsp. vallismortis, and 29 New Isolates Belonging to the Genus Salinivibrio.</title>
        <authorList>
            <person name="Lopez-Hermoso C."/>
            <person name="de la Haba R.R."/>
            <person name="Sanchez-Porro C."/>
            <person name="Bayliss S.C."/>
            <person name="Feil E.J."/>
            <person name="Ventosa A."/>
        </authorList>
    </citation>
    <scope>NUCLEOTIDE SEQUENCE [LARGE SCALE GENOMIC DNA]</scope>
    <source>
        <strain evidence="4 5">AL184</strain>
    </source>
</reference>
<dbReference type="Proteomes" id="UP000189021">
    <property type="component" value="Unassembled WGS sequence"/>
</dbReference>
<organism evidence="4 5">
    <name type="scientific">Salinivibrio kushneri</name>
    <dbReference type="NCBI Taxonomy" id="1908198"/>
    <lineage>
        <taxon>Bacteria</taxon>
        <taxon>Pseudomonadati</taxon>
        <taxon>Pseudomonadota</taxon>
        <taxon>Gammaproteobacteria</taxon>
        <taxon>Vibrionales</taxon>
        <taxon>Vibrionaceae</taxon>
        <taxon>Salinivibrio</taxon>
    </lineage>
</organism>
<comment type="caution">
    <text evidence="4">The sequence shown here is derived from an EMBL/GenBank/DDBJ whole genome shotgun (WGS) entry which is preliminary data.</text>
</comment>